<dbReference type="InterPro" id="IPR041577">
    <property type="entry name" value="RT_RNaseH_2"/>
</dbReference>
<reference evidence="3" key="1">
    <citation type="submission" date="2020-08" db="EMBL/GenBank/DDBJ databases">
        <title>Multicomponent nature underlies the extraordinary mechanical properties of spider dragline silk.</title>
        <authorList>
            <person name="Kono N."/>
            <person name="Nakamura H."/>
            <person name="Mori M."/>
            <person name="Yoshida Y."/>
            <person name="Ohtoshi R."/>
            <person name="Malay A.D."/>
            <person name="Moran D.A.P."/>
            <person name="Tomita M."/>
            <person name="Numata K."/>
            <person name="Arakawa K."/>
        </authorList>
    </citation>
    <scope>NUCLEOTIDE SEQUENCE</scope>
</reference>
<dbReference type="Pfam" id="PF17919">
    <property type="entry name" value="RT_RNaseH_2"/>
    <property type="match status" value="1"/>
</dbReference>
<dbReference type="InterPro" id="IPR000477">
    <property type="entry name" value="RT_dom"/>
</dbReference>
<feature type="domain" description="Reverse transcriptase" evidence="1">
    <location>
        <begin position="2"/>
        <end position="102"/>
    </location>
</feature>
<dbReference type="Gene3D" id="3.10.10.10">
    <property type="entry name" value="HIV Type 1 Reverse Transcriptase, subunit A, domain 1"/>
    <property type="match status" value="1"/>
</dbReference>
<evidence type="ECO:0000259" key="2">
    <source>
        <dbReference type="Pfam" id="PF17919"/>
    </source>
</evidence>
<evidence type="ECO:0000259" key="1">
    <source>
        <dbReference type="Pfam" id="PF00078"/>
    </source>
</evidence>
<dbReference type="InterPro" id="IPR043502">
    <property type="entry name" value="DNA/RNA_pol_sf"/>
</dbReference>
<dbReference type="Pfam" id="PF00078">
    <property type="entry name" value="RVT_1"/>
    <property type="match status" value="1"/>
</dbReference>
<dbReference type="Proteomes" id="UP000886998">
    <property type="component" value="Unassembled WGS sequence"/>
</dbReference>
<dbReference type="InterPro" id="IPR043128">
    <property type="entry name" value="Rev_trsase/Diguanyl_cyclase"/>
</dbReference>
<protein>
    <submittedName>
        <fullName evidence="3">Enzymatic polyprotein</fullName>
    </submittedName>
</protein>
<accession>A0A8X6IVZ4</accession>
<sequence>MEENSKHFTAFVTRSGHYQWKILPFEMKNAGSTFQNSLNQVLSPQHNFCRSYIDDIAVFSETWSDHMQHLEDVFKTLREVGLTVNLEKCDFEKSQVKFLSHVVGSGKHAPDPQKVLHSTVLPLTNLTKKNIPNNIPWDDKAEESFQCLKKSLIQMPTLYTPVLNCSFQLYTDASATVVGACLEQNDENGMEHPIAHILQYKINQMSNELVYDRARGLCRAECIEKV</sequence>
<dbReference type="AlphaFoldDB" id="A0A8X6IVZ4"/>
<organism evidence="3 4">
    <name type="scientific">Trichonephila inaurata madagascariensis</name>
    <dbReference type="NCBI Taxonomy" id="2747483"/>
    <lineage>
        <taxon>Eukaryota</taxon>
        <taxon>Metazoa</taxon>
        <taxon>Ecdysozoa</taxon>
        <taxon>Arthropoda</taxon>
        <taxon>Chelicerata</taxon>
        <taxon>Arachnida</taxon>
        <taxon>Araneae</taxon>
        <taxon>Araneomorphae</taxon>
        <taxon>Entelegynae</taxon>
        <taxon>Araneoidea</taxon>
        <taxon>Nephilidae</taxon>
        <taxon>Trichonephila</taxon>
        <taxon>Trichonephila inaurata</taxon>
    </lineage>
</organism>
<dbReference type="EMBL" id="BMAV01027820">
    <property type="protein sequence ID" value="GFS62514.1"/>
    <property type="molecule type" value="Genomic_DNA"/>
</dbReference>
<evidence type="ECO:0000313" key="4">
    <source>
        <dbReference type="Proteomes" id="UP000886998"/>
    </source>
</evidence>
<dbReference type="OrthoDB" id="6437143at2759"/>
<comment type="caution">
    <text evidence="3">The sequence shown here is derived from an EMBL/GenBank/DDBJ whole genome shotgun (WGS) entry which is preliminary data.</text>
</comment>
<dbReference type="GO" id="GO:0071897">
    <property type="term" value="P:DNA biosynthetic process"/>
    <property type="evidence" value="ECO:0007669"/>
    <property type="project" value="UniProtKB-ARBA"/>
</dbReference>
<dbReference type="SUPFAM" id="SSF56672">
    <property type="entry name" value="DNA/RNA polymerases"/>
    <property type="match status" value="1"/>
</dbReference>
<dbReference type="FunFam" id="3.30.70.270:FF:000003">
    <property type="entry name" value="Transposon Ty3-G Gag-Pol polyprotein"/>
    <property type="match status" value="1"/>
</dbReference>
<proteinExistence type="predicted"/>
<dbReference type="PANTHER" id="PTHR33064:SF37">
    <property type="entry name" value="RIBONUCLEASE H"/>
    <property type="match status" value="1"/>
</dbReference>
<evidence type="ECO:0000313" key="3">
    <source>
        <dbReference type="EMBL" id="GFS62514.1"/>
    </source>
</evidence>
<dbReference type="InterPro" id="IPR051320">
    <property type="entry name" value="Viral_Replic_Matur_Polypro"/>
</dbReference>
<dbReference type="Gene3D" id="3.30.70.270">
    <property type="match status" value="1"/>
</dbReference>
<gene>
    <name evidence="3" type="primary">ORF</name>
    <name evidence="3" type="ORF">TNIN_7871</name>
</gene>
<dbReference type="PANTHER" id="PTHR33064">
    <property type="entry name" value="POL PROTEIN"/>
    <property type="match status" value="1"/>
</dbReference>
<keyword evidence="4" id="KW-1185">Reference proteome</keyword>
<name>A0A8X6IVZ4_9ARAC</name>
<feature type="domain" description="Reverse transcriptase/retrotransposon-derived protein RNase H-like" evidence="2">
    <location>
        <begin position="137"/>
        <end position="197"/>
    </location>
</feature>
<dbReference type="CDD" id="cd01647">
    <property type="entry name" value="RT_LTR"/>
    <property type="match status" value="1"/>
</dbReference>